<feature type="transmembrane region" description="Helical" evidence="1">
    <location>
        <begin position="12"/>
        <end position="32"/>
    </location>
</feature>
<comment type="caution">
    <text evidence="2">The sequence shown here is derived from an EMBL/GenBank/DDBJ whole genome shotgun (WGS) entry which is preliminary data.</text>
</comment>
<accession>A0A318N0K2</accession>
<evidence type="ECO:0000313" key="2">
    <source>
        <dbReference type="EMBL" id="PXZ00297.1"/>
    </source>
</evidence>
<keyword evidence="1" id="KW-1133">Transmembrane helix</keyword>
<feature type="transmembrane region" description="Helical" evidence="1">
    <location>
        <begin position="68"/>
        <end position="89"/>
    </location>
</feature>
<keyword evidence="1" id="KW-0812">Transmembrane</keyword>
<dbReference type="AlphaFoldDB" id="A0A318N0K2"/>
<name>A0A318N0K2_9PROT</name>
<dbReference type="RefSeq" id="WP_110439220.1">
    <property type="nucleotide sequence ID" value="NZ_CP033087.1"/>
</dbReference>
<dbReference type="Proteomes" id="UP000247565">
    <property type="component" value="Unassembled WGS sequence"/>
</dbReference>
<reference evidence="2 3" key="1">
    <citation type="submission" date="2018-05" db="EMBL/GenBank/DDBJ databases">
        <title>Reference genomes for bee gut microbiota database.</title>
        <authorList>
            <person name="Ellegaard K.M."/>
        </authorList>
    </citation>
    <scope>NUCLEOTIDE SEQUENCE [LARGE SCALE GENOMIC DNA]</scope>
    <source>
        <strain evidence="2 3">ESL0284</strain>
    </source>
</reference>
<dbReference type="GeneID" id="83703754"/>
<keyword evidence="3" id="KW-1185">Reference proteome</keyword>
<evidence type="ECO:0000256" key="1">
    <source>
        <dbReference type="SAM" id="Phobius"/>
    </source>
</evidence>
<gene>
    <name evidence="2" type="ORF">DK869_06610</name>
</gene>
<keyword evidence="1" id="KW-0472">Membrane</keyword>
<dbReference type="PROSITE" id="PS51257">
    <property type="entry name" value="PROKAR_LIPOPROTEIN"/>
    <property type="match status" value="1"/>
</dbReference>
<dbReference type="Gene3D" id="1.20.1280.290">
    <property type="match status" value="1"/>
</dbReference>
<proteinExistence type="predicted"/>
<evidence type="ECO:0000313" key="3">
    <source>
        <dbReference type="Proteomes" id="UP000247565"/>
    </source>
</evidence>
<sequence>MTNTRIPTYLHIVSTIGILTACFMYVSYIPQIINNLNGHPTPPYQPAVAAVNCILWVWYAVRVKNWPVAIANAPGILFGIIAAITALFYQ</sequence>
<organism evidence="2 3">
    <name type="scientific">Commensalibacter melissae</name>
    <dbReference type="NCBI Taxonomy" id="2070537"/>
    <lineage>
        <taxon>Bacteria</taxon>
        <taxon>Pseudomonadati</taxon>
        <taxon>Pseudomonadota</taxon>
        <taxon>Alphaproteobacteria</taxon>
        <taxon>Acetobacterales</taxon>
        <taxon>Acetobacteraceae</taxon>
    </lineage>
</organism>
<evidence type="ECO:0008006" key="4">
    <source>
        <dbReference type="Google" id="ProtNLM"/>
    </source>
</evidence>
<feature type="transmembrane region" description="Helical" evidence="1">
    <location>
        <begin position="44"/>
        <end position="61"/>
    </location>
</feature>
<dbReference type="OrthoDB" id="9794653at2"/>
<dbReference type="EMBL" id="QGLT01000003">
    <property type="protein sequence ID" value="PXZ00297.1"/>
    <property type="molecule type" value="Genomic_DNA"/>
</dbReference>
<protein>
    <recommendedName>
        <fullName evidence="4">Small conserved membrane protein</fullName>
    </recommendedName>
</protein>